<comment type="caution">
    <text evidence="3">The sequence shown here is derived from an EMBL/GenBank/DDBJ whole genome shotgun (WGS) entry which is preliminary data.</text>
</comment>
<keyword evidence="2" id="KW-0472">Membrane</keyword>
<name>A0ABN9W7U7_9DINO</name>
<evidence type="ECO:0000313" key="3">
    <source>
        <dbReference type="EMBL" id="CAK0882247.1"/>
    </source>
</evidence>
<gene>
    <name evidence="3" type="ORF">PCOR1329_LOCUS64818</name>
</gene>
<evidence type="ECO:0000256" key="2">
    <source>
        <dbReference type="SAM" id="Phobius"/>
    </source>
</evidence>
<evidence type="ECO:0008006" key="5">
    <source>
        <dbReference type="Google" id="ProtNLM"/>
    </source>
</evidence>
<feature type="compositionally biased region" description="Basic and acidic residues" evidence="1">
    <location>
        <begin position="107"/>
        <end position="120"/>
    </location>
</feature>
<keyword evidence="2" id="KW-1133">Transmembrane helix</keyword>
<evidence type="ECO:0000256" key="1">
    <source>
        <dbReference type="SAM" id="MobiDB-lite"/>
    </source>
</evidence>
<proteinExistence type="predicted"/>
<protein>
    <recommendedName>
        <fullName evidence="5">Subtilisin</fullName>
    </recommendedName>
</protein>
<organism evidence="3 4">
    <name type="scientific">Prorocentrum cordatum</name>
    <dbReference type="NCBI Taxonomy" id="2364126"/>
    <lineage>
        <taxon>Eukaryota</taxon>
        <taxon>Sar</taxon>
        <taxon>Alveolata</taxon>
        <taxon>Dinophyceae</taxon>
        <taxon>Prorocentrales</taxon>
        <taxon>Prorocentraceae</taxon>
        <taxon>Prorocentrum</taxon>
    </lineage>
</organism>
<accession>A0ABN9W7U7</accession>
<evidence type="ECO:0000313" key="4">
    <source>
        <dbReference type="Proteomes" id="UP001189429"/>
    </source>
</evidence>
<dbReference type="Proteomes" id="UP001189429">
    <property type="component" value="Unassembled WGS sequence"/>
</dbReference>
<dbReference type="EMBL" id="CAUYUJ010018281">
    <property type="protein sequence ID" value="CAK0882247.1"/>
    <property type="molecule type" value="Genomic_DNA"/>
</dbReference>
<reference evidence="3" key="1">
    <citation type="submission" date="2023-10" db="EMBL/GenBank/DDBJ databases">
        <authorList>
            <person name="Chen Y."/>
            <person name="Shah S."/>
            <person name="Dougan E. K."/>
            <person name="Thang M."/>
            <person name="Chan C."/>
        </authorList>
    </citation>
    <scope>NUCLEOTIDE SEQUENCE [LARGE SCALE GENOMIC DNA]</scope>
</reference>
<keyword evidence="2" id="KW-0812">Transmembrane</keyword>
<sequence length="120" mass="12688">MSSPAGGHLIWRFFQLGGDAASQDASVALFYDERMTGHRNVEDVAGVGAAIALATVLVLWLRGGVGGGSAAHCAGARDRDPADSPRKFIRLDVEAHLPTEGQTTPAEEAHGEDDRIWNPP</sequence>
<keyword evidence="4" id="KW-1185">Reference proteome</keyword>
<feature type="transmembrane region" description="Helical" evidence="2">
    <location>
        <begin position="44"/>
        <end position="61"/>
    </location>
</feature>
<feature type="region of interest" description="Disordered" evidence="1">
    <location>
        <begin position="93"/>
        <end position="120"/>
    </location>
</feature>